<name>A0A9P3GV89_9APHY</name>
<reference evidence="2 3" key="1">
    <citation type="submission" date="2021-08" db="EMBL/GenBank/DDBJ databases">
        <title>Draft Genome Sequence of Phanerochaete sordida strain YK-624.</title>
        <authorList>
            <person name="Mori T."/>
            <person name="Dohra H."/>
            <person name="Suzuki T."/>
            <person name="Kawagishi H."/>
            <person name="Hirai H."/>
        </authorList>
    </citation>
    <scope>NUCLEOTIDE SEQUENCE [LARGE SCALE GENOMIC DNA]</scope>
    <source>
        <strain evidence="2 3">YK-624</strain>
    </source>
</reference>
<feature type="compositionally biased region" description="Basic residues" evidence="1">
    <location>
        <begin position="480"/>
        <end position="492"/>
    </location>
</feature>
<feature type="region of interest" description="Disordered" evidence="1">
    <location>
        <begin position="261"/>
        <end position="299"/>
    </location>
</feature>
<dbReference type="OrthoDB" id="3365472at2759"/>
<organism evidence="2 3">
    <name type="scientific">Phanerochaete sordida</name>
    <dbReference type="NCBI Taxonomy" id="48140"/>
    <lineage>
        <taxon>Eukaryota</taxon>
        <taxon>Fungi</taxon>
        <taxon>Dikarya</taxon>
        <taxon>Basidiomycota</taxon>
        <taxon>Agaricomycotina</taxon>
        <taxon>Agaricomycetes</taxon>
        <taxon>Polyporales</taxon>
        <taxon>Phanerochaetaceae</taxon>
        <taxon>Phanerochaete</taxon>
    </lineage>
</organism>
<protein>
    <submittedName>
        <fullName evidence="2">Uncharacterized protein</fullName>
    </submittedName>
</protein>
<feature type="region of interest" description="Disordered" evidence="1">
    <location>
        <begin position="220"/>
        <end position="243"/>
    </location>
</feature>
<feature type="compositionally biased region" description="Basic and acidic residues" evidence="1">
    <location>
        <begin position="230"/>
        <end position="240"/>
    </location>
</feature>
<evidence type="ECO:0000313" key="2">
    <source>
        <dbReference type="EMBL" id="GJE99859.1"/>
    </source>
</evidence>
<accession>A0A9P3GV89</accession>
<feature type="compositionally biased region" description="Low complexity" evidence="1">
    <location>
        <begin position="32"/>
        <end position="42"/>
    </location>
</feature>
<feature type="compositionally biased region" description="Basic and acidic residues" evidence="1">
    <location>
        <begin position="164"/>
        <end position="173"/>
    </location>
</feature>
<feature type="compositionally biased region" description="Low complexity" evidence="1">
    <location>
        <begin position="419"/>
        <end position="444"/>
    </location>
</feature>
<feature type="compositionally biased region" description="Low complexity" evidence="1">
    <location>
        <begin position="192"/>
        <end position="205"/>
    </location>
</feature>
<dbReference type="Proteomes" id="UP000703269">
    <property type="component" value="Unassembled WGS sequence"/>
</dbReference>
<sequence>MDIAFDTTWCPTCSRQILPKRIQVPVNPAPATPTDAQSQPTTQPAPPPTTPTAAAKGAISRNKTGTIRARTAGGLVHGTGRVKPNGAIRRSPLQKSTAAAAAAANKDNIASAPPTTAAPPPSPTTPTVRHKTVIDQSPVPLYCSDECRLADLQSSTGIAINYNPDRDEVDRARSPTMPPVPHNSFVGGSTESDSSLGTASGSSVESEGIIRVAVKAVGASASTSASAHQEPAKKSKKTYDDLPYPVPAGYARLASVYDLPPPPPPLIRSTTASSTASRDSTSSILSMDSVDHEEERRRTDRYYRNRPEDYNSGIMMAAKRIQEAVERPKEKKRPSWATPSGVLSTTYALNATAQASRRVIPGWTDGSDRWRASVYGLSSPTQGESLDDEEERIRDLYSNKGFVATPLRSKGVYSTLGESSASTSNIPSSSASVSSSSTGVAAGRSRSEAEELYSKFGMNFARRPDAIMSRSHQSSNMQAPHHHHHHGKHAHAHMPASPTGSTRSLPTISASAPVVRKREVPILKKGAEGRLLVPDVKLKRTDSSASFAAYTNVMDSVGEVCEECCDGCDECQKSPRTMARRDSQLSVSSVSTSAETESVSSASVSVAGSRRGRPSQTDPAHWNYKPDQPLYPILDLPKIERRLVKEVGPDGKEREVEVEVKVPRERKRLFMFPSAARKY</sequence>
<feature type="compositionally biased region" description="Basic and acidic residues" evidence="1">
    <location>
        <begin position="289"/>
        <end position="299"/>
    </location>
</feature>
<feature type="region of interest" description="Disordered" evidence="1">
    <location>
        <begin position="415"/>
        <end position="446"/>
    </location>
</feature>
<dbReference type="AlphaFoldDB" id="A0A9P3GV89"/>
<comment type="caution">
    <text evidence="2">The sequence shown here is derived from an EMBL/GenBank/DDBJ whole genome shotgun (WGS) entry which is preliminary data.</text>
</comment>
<evidence type="ECO:0000313" key="3">
    <source>
        <dbReference type="Proteomes" id="UP000703269"/>
    </source>
</evidence>
<gene>
    <name evidence="2" type="ORF">PsYK624_161330</name>
</gene>
<dbReference type="EMBL" id="BPQB01000123">
    <property type="protein sequence ID" value="GJE99859.1"/>
    <property type="molecule type" value="Genomic_DNA"/>
</dbReference>
<feature type="region of interest" description="Disordered" evidence="1">
    <location>
        <begin position="469"/>
        <end position="505"/>
    </location>
</feature>
<keyword evidence="3" id="KW-1185">Reference proteome</keyword>
<feature type="compositionally biased region" description="Low complexity" evidence="1">
    <location>
        <begin position="267"/>
        <end position="286"/>
    </location>
</feature>
<feature type="compositionally biased region" description="Low complexity" evidence="1">
    <location>
        <begin position="586"/>
        <end position="606"/>
    </location>
</feature>
<feature type="region of interest" description="Disordered" evidence="1">
    <location>
        <begin position="160"/>
        <end position="205"/>
    </location>
</feature>
<evidence type="ECO:0000256" key="1">
    <source>
        <dbReference type="SAM" id="MobiDB-lite"/>
    </source>
</evidence>
<proteinExistence type="predicted"/>
<feature type="region of interest" description="Disordered" evidence="1">
    <location>
        <begin position="576"/>
        <end position="626"/>
    </location>
</feature>
<feature type="region of interest" description="Disordered" evidence="1">
    <location>
        <begin position="25"/>
        <end position="129"/>
    </location>
</feature>
<feature type="compositionally biased region" description="Low complexity" evidence="1">
    <location>
        <begin position="98"/>
        <end position="115"/>
    </location>
</feature>